<proteinExistence type="predicted"/>
<name>A0A9E7R3M3_9EURY</name>
<dbReference type="GeneID" id="74944536"/>
<feature type="region of interest" description="Disordered" evidence="2">
    <location>
        <begin position="249"/>
        <end position="305"/>
    </location>
</feature>
<evidence type="ECO:0000313" key="5">
    <source>
        <dbReference type="EMBL" id="UWM54173.1"/>
    </source>
</evidence>
<evidence type="ECO:0000259" key="4">
    <source>
        <dbReference type="Pfam" id="PF23951"/>
    </source>
</evidence>
<feature type="compositionally biased region" description="Low complexity" evidence="2">
    <location>
        <begin position="255"/>
        <end position="305"/>
    </location>
</feature>
<dbReference type="GO" id="GO:0030115">
    <property type="term" value="C:S-layer"/>
    <property type="evidence" value="ECO:0007669"/>
    <property type="project" value="UniProtKB-SubCell"/>
</dbReference>
<dbReference type="Pfam" id="PF23951">
    <property type="entry name" value="DUF7282"/>
    <property type="match status" value="2"/>
</dbReference>
<dbReference type="Proteomes" id="UP001057580">
    <property type="component" value="Chromosome"/>
</dbReference>
<organism evidence="5 6">
    <name type="scientific">Salinirubellus salinus</name>
    <dbReference type="NCBI Taxonomy" id="1364945"/>
    <lineage>
        <taxon>Archaea</taxon>
        <taxon>Methanobacteriati</taxon>
        <taxon>Methanobacteriota</taxon>
        <taxon>Stenosarchaea group</taxon>
        <taxon>Halobacteria</taxon>
        <taxon>Halobacteriales</taxon>
        <taxon>Natronomonadaceae</taxon>
        <taxon>Salinirubellus</taxon>
    </lineage>
</organism>
<dbReference type="InterPro" id="IPR026371">
    <property type="entry name" value="PGF_CTERM"/>
</dbReference>
<protein>
    <submittedName>
        <fullName evidence="5">PGF-CTERM sorting domain-containing protein</fullName>
    </submittedName>
</protein>
<gene>
    <name evidence="5" type="ORF">N0B31_18900</name>
</gene>
<dbReference type="InterPro" id="IPR055706">
    <property type="entry name" value="Slg1/2_DUF7282"/>
</dbReference>
<keyword evidence="1" id="KW-0732">Signal</keyword>
<feature type="domain" description="PGF-CTERM archaeal protein-sorting signal" evidence="3">
    <location>
        <begin position="308"/>
        <end position="329"/>
    </location>
</feature>
<evidence type="ECO:0000256" key="1">
    <source>
        <dbReference type="ARBA" id="ARBA00022729"/>
    </source>
</evidence>
<dbReference type="Pfam" id="PF18204">
    <property type="entry name" value="PGF-CTERM"/>
    <property type="match status" value="1"/>
</dbReference>
<reference evidence="5" key="1">
    <citation type="submission" date="2022-09" db="EMBL/GenBank/DDBJ databases">
        <title>Diverse halophilic archaea isolated from saline environments.</title>
        <authorList>
            <person name="Cui H.-L."/>
        </authorList>
    </citation>
    <scope>NUCLEOTIDE SEQUENCE</scope>
    <source>
        <strain evidence="5">ZS-35-S2</strain>
    </source>
</reference>
<dbReference type="KEGG" id="ssai:N0B31_18900"/>
<evidence type="ECO:0000259" key="3">
    <source>
        <dbReference type="Pfam" id="PF18204"/>
    </source>
</evidence>
<feature type="domain" description="DUF7282" evidence="4">
    <location>
        <begin position="29"/>
        <end position="127"/>
    </location>
</feature>
<dbReference type="EMBL" id="CP104003">
    <property type="protein sequence ID" value="UWM54173.1"/>
    <property type="molecule type" value="Genomic_DNA"/>
</dbReference>
<dbReference type="NCBIfam" id="TIGR04126">
    <property type="entry name" value="PGF_CTERM"/>
    <property type="match status" value="1"/>
</dbReference>
<keyword evidence="6" id="KW-1185">Reference proteome</keyword>
<evidence type="ECO:0000256" key="2">
    <source>
        <dbReference type="SAM" id="MobiDB-lite"/>
    </source>
</evidence>
<accession>A0A9E7R3M3</accession>
<evidence type="ECO:0000313" key="6">
    <source>
        <dbReference type="Proteomes" id="UP001057580"/>
    </source>
</evidence>
<feature type="domain" description="DUF7282" evidence="4">
    <location>
        <begin position="151"/>
        <end position="241"/>
    </location>
</feature>
<dbReference type="AlphaFoldDB" id="A0A9E7R3M3"/>
<dbReference type="RefSeq" id="WP_260593167.1">
    <property type="nucleotide sequence ID" value="NZ_CP104003.1"/>
</dbReference>
<sequence>MQRSGALVLAALLVLSLVAVTPASAHINDVSADAQVSPDGTVVAESAYVASDGWIAVFADADHTEVLGFRKLAADGFQTDVTVTIDAEHWAEFDERTVHVALLGSDDDGEFEPGEDDQVLTTFGRQASEAVPLRKGPRALVTEEAFAPDWVNESTLELRRVTLPEAGHVVVRNASTGTVLGSTALAAGTHESVNVTLDEAAAFDGDGDYRLRATLHGDDGDDTYRASDPGVTANGTVVSTRFRVRRSGLATGTVPPTTSVGAGTATGAGTPTPTESFVNTPTASPTPTAADGTPGDTVGGTDTAGDGPGFGLVAAVAGLAGTALLARRRGRRGGER</sequence>
<dbReference type="GO" id="GO:0005886">
    <property type="term" value="C:plasma membrane"/>
    <property type="evidence" value="ECO:0007669"/>
    <property type="project" value="UniProtKB-SubCell"/>
</dbReference>